<keyword evidence="3" id="KW-1003">Cell membrane</keyword>
<name>A0A554RXC1_9ACTN</name>
<evidence type="ECO:0000256" key="2">
    <source>
        <dbReference type="ARBA" id="ARBA00022448"/>
    </source>
</evidence>
<evidence type="ECO:0000313" key="11">
    <source>
        <dbReference type="Proteomes" id="UP000316988"/>
    </source>
</evidence>
<dbReference type="AlphaFoldDB" id="A0A554RXC1"/>
<accession>A0A554RXC1</accession>
<dbReference type="GO" id="GO:0055085">
    <property type="term" value="P:transmembrane transport"/>
    <property type="evidence" value="ECO:0007669"/>
    <property type="project" value="InterPro"/>
</dbReference>
<feature type="transmembrane region" description="Helical" evidence="8">
    <location>
        <begin position="73"/>
        <end position="94"/>
    </location>
</feature>
<evidence type="ECO:0000256" key="5">
    <source>
        <dbReference type="ARBA" id="ARBA00022692"/>
    </source>
</evidence>
<evidence type="ECO:0000256" key="6">
    <source>
        <dbReference type="ARBA" id="ARBA00022989"/>
    </source>
</evidence>
<dbReference type="Proteomes" id="UP000316988">
    <property type="component" value="Unassembled WGS sequence"/>
</dbReference>
<feature type="transmembrane region" description="Helical" evidence="8">
    <location>
        <begin position="316"/>
        <end position="338"/>
    </location>
</feature>
<evidence type="ECO:0000259" key="9">
    <source>
        <dbReference type="PROSITE" id="PS50928"/>
    </source>
</evidence>
<organism evidence="10 11">
    <name type="scientific">Aeromicrobium piscarium</name>
    <dbReference type="NCBI Taxonomy" id="2590901"/>
    <lineage>
        <taxon>Bacteria</taxon>
        <taxon>Bacillati</taxon>
        <taxon>Actinomycetota</taxon>
        <taxon>Actinomycetes</taxon>
        <taxon>Propionibacteriales</taxon>
        <taxon>Nocardioidaceae</taxon>
        <taxon>Aeromicrobium</taxon>
    </lineage>
</organism>
<proteinExistence type="inferred from homology"/>
<feature type="transmembrane region" description="Helical" evidence="8">
    <location>
        <begin position="428"/>
        <end position="446"/>
    </location>
</feature>
<feature type="transmembrane region" description="Helical" evidence="8">
    <location>
        <begin position="535"/>
        <end position="555"/>
    </location>
</feature>
<feature type="transmembrane region" description="Helical" evidence="8">
    <location>
        <begin position="157"/>
        <end position="176"/>
    </location>
</feature>
<keyword evidence="6 8" id="KW-1133">Transmembrane helix</keyword>
<keyword evidence="5 8" id="KW-0812">Transmembrane</keyword>
<keyword evidence="7 8" id="KW-0472">Membrane</keyword>
<feature type="domain" description="ABC transmembrane type-1" evidence="9">
    <location>
        <begin position="366"/>
        <end position="554"/>
    </location>
</feature>
<reference evidence="10 11" key="1">
    <citation type="submission" date="2019-07" db="EMBL/GenBank/DDBJ databases">
        <authorList>
            <person name="Zhao L.H."/>
        </authorList>
    </citation>
    <scope>NUCLEOTIDE SEQUENCE [LARGE SCALE GENOMIC DNA]</scope>
    <source>
        <strain evidence="10 11">Co35</strain>
    </source>
</reference>
<dbReference type="Pfam" id="PF00528">
    <property type="entry name" value="BPD_transp_1"/>
    <property type="match status" value="2"/>
</dbReference>
<dbReference type="CDD" id="cd06261">
    <property type="entry name" value="TM_PBP2"/>
    <property type="match status" value="2"/>
</dbReference>
<evidence type="ECO:0000256" key="7">
    <source>
        <dbReference type="ARBA" id="ARBA00023136"/>
    </source>
</evidence>
<dbReference type="SUPFAM" id="SSF161098">
    <property type="entry name" value="MetI-like"/>
    <property type="match status" value="2"/>
</dbReference>
<feature type="transmembrane region" description="Helical" evidence="8">
    <location>
        <begin position="213"/>
        <end position="235"/>
    </location>
</feature>
<feature type="transmembrane region" description="Helical" evidence="8">
    <location>
        <begin position="365"/>
        <end position="390"/>
    </location>
</feature>
<dbReference type="Gene3D" id="1.10.3720.10">
    <property type="entry name" value="MetI-like"/>
    <property type="match status" value="2"/>
</dbReference>
<feature type="transmembrane region" description="Helical" evidence="8">
    <location>
        <begin position="487"/>
        <end position="515"/>
    </location>
</feature>
<evidence type="ECO:0000256" key="3">
    <source>
        <dbReference type="ARBA" id="ARBA00022475"/>
    </source>
</evidence>
<dbReference type="InterPro" id="IPR000515">
    <property type="entry name" value="MetI-like"/>
</dbReference>
<evidence type="ECO:0000313" key="10">
    <source>
        <dbReference type="EMBL" id="TSD58753.1"/>
    </source>
</evidence>
<comment type="subcellular location">
    <subcellularLocation>
        <location evidence="1">Cell inner membrane</location>
        <topology evidence="1">Multi-pass membrane protein</topology>
    </subcellularLocation>
    <subcellularLocation>
        <location evidence="8">Cell membrane</location>
        <topology evidence="8">Multi-pass membrane protein</topology>
    </subcellularLocation>
</comment>
<feature type="transmembrane region" description="Helical" evidence="8">
    <location>
        <begin position="20"/>
        <end position="38"/>
    </location>
</feature>
<dbReference type="EMBL" id="VLNT01000012">
    <property type="protein sequence ID" value="TSD58753.1"/>
    <property type="molecule type" value="Genomic_DNA"/>
</dbReference>
<dbReference type="PANTHER" id="PTHR43357">
    <property type="entry name" value="INNER MEMBRANE ABC TRANSPORTER PERMEASE PROTEIN YDCV"/>
    <property type="match status" value="1"/>
</dbReference>
<dbReference type="PANTHER" id="PTHR43357:SF4">
    <property type="entry name" value="INNER MEMBRANE ABC TRANSPORTER PERMEASE PROTEIN YDCV"/>
    <property type="match status" value="1"/>
</dbReference>
<keyword evidence="2 8" id="KW-0813">Transport</keyword>
<comment type="caution">
    <text evidence="10">The sequence shown here is derived from an EMBL/GenBank/DDBJ whole genome shotgun (WGS) entry which is preliminary data.</text>
</comment>
<feature type="transmembrane region" description="Helical" evidence="8">
    <location>
        <begin position="402"/>
        <end position="422"/>
    </location>
</feature>
<keyword evidence="4" id="KW-0997">Cell inner membrane</keyword>
<dbReference type="InterPro" id="IPR035906">
    <property type="entry name" value="MetI-like_sf"/>
</dbReference>
<dbReference type="PROSITE" id="PS50928">
    <property type="entry name" value="ABC_TM1"/>
    <property type="match status" value="2"/>
</dbReference>
<evidence type="ECO:0000256" key="4">
    <source>
        <dbReference type="ARBA" id="ARBA00022519"/>
    </source>
</evidence>
<keyword evidence="11" id="KW-1185">Reference proteome</keyword>
<sequence length="566" mass="59974">MSTATADLMRRLGSRGSTRWAVNILLVAAGFLVLYPVVRMLWRSFVIDGAFTLGAFGELFEARGFSSMIADTAIYVGGTVAVATAMGGFLAWAMERTDARIGAIAGVLPVIPILVPAIGLIFGYLALFSPETGYANLLLRKVFSLQTTSGPISLTNFPSLIFVTAVSFAPMAYMIISAALRNADPALEEASRVNGASKWRTFWRVTLPTSRTAILSSALMIAILSVGAFTFPLFIGTPANITTASVFVYRGFSSWPPQQDIAIALSVLLTIIVQIAVLAQLRAARGSNRAVIAGKRSSASALQPLGAWRWAVRGFIAFYMTSVLLPLIALIVASLLPYRGATISLDNLSFANYRSVLSDATSRSALINSFSFGAIAAVLAMVVAAVLIYAASVRQRSRAIDLVMYVPAAIPNTALAAAFIVAFAGPPFNLYGTATLLILAYVTAFLPQASASATAAVSQLNKELVEASYVSMASPLRTARRIITPQLLPGLFAGWVIVFFLGVNEVTISVLLAGLDTPVVGQVAVEFFESGRVPHVTAMAVLTFLASLIVVALAYRTVSRAAATTR</sequence>
<gene>
    <name evidence="10" type="ORF">FNM00_13935</name>
</gene>
<dbReference type="OrthoDB" id="9775069at2"/>
<dbReference type="GO" id="GO:0005886">
    <property type="term" value="C:plasma membrane"/>
    <property type="evidence" value="ECO:0007669"/>
    <property type="project" value="UniProtKB-SubCell"/>
</dbReference>
<evidence type="ECO:0000256" key="1">
    <source>
        <dbReference type="ARBA" id="ARBA00004429"/>
    </source>
</evidence>
<feature type="domain" description="ABC transmembrane type-1" evidence="9">
    <location>
        <begin position="69"/>
        <end position="280"/>
    </location>
</feature>
<feature type="transmembrane region" description="Helical" evidence="8">
    <location>
        <begin position="101"/>
        <end position="127"/>
    </location>
</feature>
<protein>
    <submittedName>
        <fullName evidence="10">Iron ABC transporter permease</fullName>
    </submittedName>
</protein>
<comment type="similarity">
    <text evidence="8">Belongs to the binding-protein-dependent transport system permease family.</text>
</comment>
<evidence type="ECO:0000256" key="8">
    <source>
        <dbReference type="RuleBase" id="RU363032"/>
    </source>
</evidence>
<feature type="transmembrane region" description="Helical" evidence="8">
    <location>
        <begin position="261"/>
        <end position="279"/>
    </location>
</feature>